<evidence type="ECO:0000313" key="2">
    <source>
        <dbReference type="Proteomes" id="UP000244005"/>
    </source>
</evidence>
<protein>
    <submittedName>
        <fullName evidence="1">Uncharacterized protein</fullName>
    </submittedName>
</protein>
<dbReference type="Proteomes" id="UP000244005">
    <property type="component" value="Unassembled WGS sequence"/>
</dbReference>
<dbReference type="AlphaFoldDB" id="A0A2R6W8G9"/>
<reference evidence="2" key="1">
    <citation type="journal article" date="2017" name="Cell">
        <title>Insights into land plant evolution garnered from the Marchantia polymorpha genome.</title>
        <authorList>
            <person name="Bowman J.L."/>
            <person name="Kohchi T."/>
            <person name="Yamato K.T."/>
            <person name="Jenkins J."/>
            <person name="Shu S."/>
            <person name="Ishizaki K."/>
            <person name="Yamaoka S."/>
            <person name="Nishihama R."/>
            <person name="Nakamura Y."/>
            <person name="Berger F."/>
            <person name="Adam C."/>
            <person name="Aki S.S."/>
            <person name="Althoff F."/>
            <person name="Araki T."/>
            <person name="Arteaga-Vazquez M.A."/>
            <person name="Balasubrmanian S."/>
            <person name="Barry K."/>
            <person name="Bauer D."/>
            <person name="Boehm C.R."/>
            <person name="Briginshaw L."/>
            <person name="Caballero-Perez J."/>
            <person name="Catarino B."/>
            <person name="Chen F."/>
            <person name="Chiyoda S."/>
            <person name="Chovatia M."/>
            <person name="Davies K.M."/>
            <person name="Delmans M."/>
            <person name="Demura T."/>
            <person name="Dierschke T."/>
            <person name="Dolan L."/>
            <person name="Dorantes-Acosta A.E."/>
            <person name="Eklund D.M."/>
            <person name="Florent S.N."/>
            <person name="Flores-Sandoval E."/>
            <person name="Fujiyama A."/>
            <person name="Fukuzawa H."/>
            <person name="Galik B."/>
            <person name="Grimanelli D."/>
            <person name="Grimwood J."/>
            <person name="Grossniklaus U."/>
            <person name="Hamada T."/>
            <person name="Haseloff J."/>
            <person name="Hetherington A.J."/>
            <person name="Higo A."/>
            <person name="Hirakawa Y."/>
            <person name="Hundley H.N."/>
            <person name="Ikeda Y."/>
            <person name="Inoue K."/>
            <person name="Inoue S.I."/>
            <person name="Ishida S."/>
            <person name="Jia Q."/>
            <person name="Kakita M."/>
            <person name="Kanazawa T."/>
            <person name="Kawai Y."/>
            <person name="Kawashima T."/>
            <person name="Kennedy M."/>
            <person name="Kinose K."/>
            <person name="Kinoshita T."/>
            <person name="Kohara Y."/>
            <person name="Koide E."/>
            <person name="Komatsu K."/>
            <person name="Kopischke S."/>
            <person name="Kubo M."/>
            <person name="Kyozuka J."/>
            <person name="Lagercrantz U."/>
            <person name="Lin S.S."/>
            <person name="Lindquist E."/>
            <person name="Lipzen A.M."/>
            <person name="Lu C.W."/>
            <person name="De Luna E."/>
            <person name="Martienssen R.A."/>
            <person name="Minamino N."/>
            <person name="Mizutani M."/>
            <person name="Mizutani M."/>
            <person name="Mochizuki N."/>
            <person name="Monte I."/>
            <person name="Mosher R."/>
            <person name="Nagasaki H."/>
            <person name="Nakagami H."/>
            <person name="Naramoto S."/>
            <person name="Nishitani K."/>
            <person name="Ohtani M."/>
            <person name="Okamoto T."/>
            <person name="Okumura M."/>
            <person name="Phillips J."/>
            <person name="Pollak B."/>
            <person name="Reinders A."/>
            <person name="Rovekamp M."/>
            <person name="Sano R."/>
            <person name="Sawa S."/>
            <person name="Schmid M.W."/>
            <person name="Shirakawa M."/>
            <person name="Solano R."/>
            <person name="Spunde A."/>
            <person name="Suetsugu N."/>
            <person name="Sugano S."/>
            <person name="Sugiyama A."/>
            <person name="Sun R."/>
            <person name="Suzuki Y."/>
            <person name="Takenaka M."/>
            <person name="Takezawa D."/>
            <person name="Tomogane H."/>
            <person name="Tsuzuki M."/>
            <person name="Ueda T."/>
            <person name="Umeda M."/>
            <person name="Ward J.M."/>
            <person name="Watanabe Y."/>
            <person name="Yazaki K."/>
            <person name="Yokoyama R."/>
            <person name="Yoshitake Y."/>
            <person name="Yotsui I."/>
            <person name="Zachgo S."/>
            <person name="Schmutz J."/>
        </authorList>
    </citation>
    <scope>NUCLEOTIDE SEQUENCE [LARGE SCALE GENOMIC DNA]</scope>
    <source>
        <strain evidence="2">Tak-1</strain>
    </source>
</reference>
<evidence type="ECO:0000313" key="1">
    <source>
        <dbReference type="EMBL" id="PTQ30154.1"/>
    </source>
</evidence>
<dbReference type="Gramene" id="Mp2g10170.1">
    <property type="protein sequence ID" value="Mp2g10170.1.cds1"/>
    <property type="gene ID" value="Mp2g10170"/>
</dbReference>
<accession>A0A2R6W8G9</accession>
<keyword evidence="2" id="KW-1185">Reference proteome</keyword>
<sequence>MRFDSSEDRISATQTNGGAMSQNCIPRALFHTCRDKKAFSDYASMAFCKRIDFQLTNRTILKFVIIIAQEMHDCMYLR</sequence>
<proteinExistence type="predicted"/>
<organism evidence="1 2">
    <name type="scientific">Marchantia polymorpha</name>
    <name type="common">Common liverwort</name>
    <name type="synonym">Marchantia aquatica</name>
    <dbReference type="NCBI Taxonomy" id="3197"/>
    <lineage>
        <taxon>Eukaryota</taxon>
        <taxon>Viridiplantae</taxon>
        <taxon>Streptophyta</taxon>
        <taxon>Embryophyta</taxon>
        <taxon>Marchantiophyta</taxon>
        <taxon>Marchantiopsida</taxon>
        <taxon>Marchantiidae</taxon>
        <taxon>Marchantiales</taxon>
        <taxon>Marchantiaceae</taxon>
        <taxon>Marchantia</taxon>
    </lineage>
</organism>
<dbReference type="EMBL" id="KZ772801">
    <property type="protein sequence ID" value="PTQ30154.1"/>
    <property type="molecule type" value="Genomic_DNA"/>
</dbReference>
<gene>
    <name evidence="1" type="ORF">MARPO_0129s0041</name>
</gene>
<name>A0A2R6W8G9_MARPO</name>